<dbReference type="GO" id="GO:0006235">
    <property type="term" value="P:dTTP biosynthetic process"/>
    <property type="evidence" value="ECO:0007669"/>
    <property type="project" value="TreeGrafter"/>
</dbReference>
<feature type="domain" description="Thymidylate kinase-like" evidence="4">
    <location>
        <begin position="229"/>
        <end position="383"/>
    </location>
</feature>
<dbReference type="Gene3D" id="3.40.50.300">
    <property type="entry name" value="P-loop containing nucleotide triphosphate hydrolases"/>
    <property type="match status" value="1"/>
</dbReference>
<proteinExistence type="inferred from homology"/>
<dbReference type="GO" id="GO:0005524">
    <property type="term" value="F:ATP binding"/>
    <property type="evidence" value="ECO:0007669"/>
    <property type="project" value="UniProtKB-KW"/>
</dbReference>
<evidence type="ECO:0000256" key="1">
    <source>
        <dbReference type="ARBA" id="ARBA00009776"/>
    </source>
</evidence>
<keyword evidence="5" id="KW-0808">Transferase</keyword>
<keyword evidence="6" id="KW-1185">Reference proteome</keyword>
<evidence type="ECO:0000256" key="2">
    <source>
        <dbReference type="ARBA" id="ARBA00022741"/>
    </source>
</evidence>
<feature type="non-terminal residue" evidence="5">
    <location>
        <position position="1"/>
    </location>
</feature>
<evidence type="ECO:0000259" key="4">
    <source>
        <dbReference type="Pfam" id="PF02223"/>
    </source>
</evidence>
<feature type="non-terminal residue" evidence="5">
    <location>
        <position position="509"/>
    </location>
</feature>
<dbReference type="Proteomes" id="UP000886611">
    <property type="component" value="Unassembled WGS sequence"/>
</dbReference>
<protein>
    <submittedName>
        <fullName evidence="5">CMPK2 kinase</fullName>
    </submittedName>
</protein>
<dbReference type="AlphaFoldDB" id="A0A8X8BRW6"/>
<accession>A0A8X8BRW6</accession>
<dbReference type="EMBL" id="JAATIS010000485">
    <property type="protein sequence ID" value="KAG2468148.1"/>
    <property type="molecule type" value="Genomic_DNA"/>
</dbReference>
<keyword evidence="2" id="KW-0547">Nucleotide-binding</keyword>
<dbReference type="GO" id="GO:0006227">
    <property type="term" value="P:dUDP biosynthetic process"/>
    <property type="evidence" value="ECO:0007669"/>
    <property type="project" value="TreeGrafter"/>
</dbReference>
<organism evidence="5 6">
    <name type="scientific">Polypterus senegalus</name>
    <name type="common">Senegal bichir</name>
    <dbReference type="NCBI Taxonomy" id="55291"/>
    <lineage>
        <taxon>Eukaryota</taxon>
        <taxon>Metazoa</taxon>
        <taxon>Chordata</taxon>
        <taxon>Craniata</taxon>
        <taxon>Vertebrata</taxon>
        <taxon>Euteleostomi</taxon>
        <taxon>Actinopterygii</taxon>
        <taxon>Polypteriformes</taxon>
        <taxon>Polypteridae</taxon>
        <taxon>Polypterus</taxon>
    </lineage>
</organism>
<dbReference type="GO" id="GO:0005739">
    <property type="term" value="C:mitochondrion"/>
    <property type="evidence" value="ECO:0007669"/>
    <property type="project" value="TreeGrafter"/>
</dbReference>
<name>A0A8X8BRW6_POLSE</name>
<dbReference type="GO" id="GO:0004550">
    <property type="term" value="F:nucleoside diphosphate kinase activity"/>
    <property type="evidence" value="ECO:0007669"/>
    <property type="project" value="TreeGrafter"/>
</dbReference>
<dbReference type="InterPro" id="IPR039430">
    <property type="entry name" value="Thymidylate_kin-like_dom"/>
</dbReference>
<keyword evidence="5" id="KW-0418">Kinase</keyword>
<reference evidence="5 6" key="1">
    <citation type="journal article" date="2021" name="Cell">
        <title>Tracing the genetic footprints of vertebrate landing in non-teleost ray-finned fishes.</title>
        <authorList>
            <person name="Bi X."/>
            <person name="Wang K."/>
            <person name="Yang L."/>
            <person name="Pan H."/>
            <person name="Jiang H."/>
            <person name="Wei Q."/>
            <person name="Fang M."/>
            <person name="Yu H."/>
            <person name="Zhu C."/>
            <person name="Cai Y."/>
            <person name="He Y."/>
            <person name="Gan X."/>
            <person name="Zeng H."/>
            <person name="Yu D."/>
            <person name="Zhu Y."/>
            <person name="Jiang H."/>
            <person name="Qiu Q."/>
            <person name="Yang H."/>
            <person name="Zhang Y.E."/>
            <person name="Wang W."/>
            <person name="Zhu M."/>
            <person name="He S."/>
            <person name="Zhang G."/>
        </authorList>
    </citation>
    <scope>NUCLEOTIDE SEQUENCE [LARGE SCALE GENOMIC DNA]</scope>
    <source>
        <strain evidence="5">Bchr_013</strain>
    </source>
</reference>
<dbReference type="GO" id="GO:0004798">
    <property type="term" value="F:dTMP kinase activity"/>
    <property type="evidence" value="ECO:0007669"/>
    <property type="project" value="TreeGrafter"/>
</dbReference>
<dbReference type="PANTHER" id="PTHR10344">
    <property type="entry name" value="THYMIDYLATE KINASE"/>
    <property type="match status" value="1"/>
</dbReference>
<sequence length="509" mass="57867">MARNLARQLALWSARVFAAYSDRAEPLYFALSAERPVYQENAFLSLRRIFSNANVYSIHITTENRFLKETIHSKLQTQFSSLLQENCVLIQLVSFLPNQNRSVIPGFIVQDFQRNEETEITLKDMAKSNECLLCSYKKSEGADLWQQSIWCATEGAEVEGSTHYIIPSAKPAAHVSVLNVDSVVFHCFEDAYAALQECKECIPEAKEILHLADQSPRHMQRSNFPVIVIEGLDATGKTTLTKSLQETLKGTLLRSPPPQLSHWRDQFDSQPAVIRRAFYTLGNYITAAAIARESEKAPVIVDRYWPSTTAYAIATQVVGEKDNLPSLYSKVYQWPTDLLKPDLVVVLMVSPEERIRRLQERGQVKTQEEKELEENNLFRENLLHHLINISFVATEIERIGATVQLKKLLALLQNTDKLNELRAELEFVSVHCQPIMNTLTSFEAQSFMAVDVYNKVSDLLSCLKSSRFPIATCSCEDAKHNAAAKLEEYFVRTKQPAIDLFRSVRIFDP</sequence>
<evidence type="ECO:0000256" key="3">
    <source>
        <dbReference type="ARBA" id="ARBA00022840"/>
    </source>
</evidence>
<comment type="similarity">
    <text evidence="1">Belongs to the thymidylate kinase family.</text>
</comment>
<dbReference type="PANTHER" id="PTHR10344:SF4">
    <property type="entry name" value="UMP-CMP KINASE 2, MITOCHONDRIAL"/>
    <property type="match status" value="1"/>
</dbReference>
<comment type="caution">
    <text evidence="5">The sequence shown here is derived from an EMBL/GenBank/DDBJ whole genome shotgun (WGS) entry which is preliminary data.</text>
</comment>
<dbReference type="Pfam" id="PF02223">
    <property type="entry name" value="Thymidylate_kin"/>
    <property type="match status" value="1"/>
</dbReference>
<evidence type="ECO:0000313" key="5">
    <source>
        <dbReference type="EMBL" id="KAG2468148.1"/>
    </source>
</evidence>
<dbReference type="GO" id="GO:0006233">
    <property type="term" value="P:dTDP biosynthetic process"/>
    <property type="evidence" value="ECO:0007669"/>
    <property type="project" value="TreeGrafter"/>
</dbReference>
<evidence type="ECO:0000313" key="6">
    <source>
        <dbReference type="Proteomes" id="UP000886611"/>
    </source>
</evidence>
<dbReference type="SUPFAM" id="SSF52540">
    <property type="entry name" value="P-loop containing nucleoside triphosphate hydrolases"/>
    <property type="match status" value="1"/>
</dbReference>
<gene>
    <name evidence="5" type="primary">Cmpk2</name>
    <name evidence="5" type="ORF">GTO96_0015456</name>
</gene>
<dbReference type="InterPro" id="IPR027417">
    <property type="entry name" value="P-loop_NTPase"/>
</dbReference>
<keyword evidence="3" id="KW-0067">ATP-binding</keyword>